<evidence type="ECO:0000313" key="1">
    <source>
        <dbReference type="EMBL" id="SNW62985.1"/>
    </source>
</evidence>
<dbReference type="Proteomes" id="UP000236316">
    <property type="component" value="Segment"/>
</dbReference>
<reference evidence="1" key="1">
    <citation type="submission" date="2017-08" db="EMBL/GenBank/DDBJ databases">
        <authorList>
            <consortium name="Urmite Genomes"/>
        </authorList>
    </citation>
    <scope>NUCLEOTIDE SEQUENCE [LARGE SCALE GENOMIC DNA]</scope>
    <source>
        <strain evidence="1">IHUMI-LCC2</strain>
    </source>
</reference>
<gene>
    <name evidence="1" type="ORF">ORPV_1081</name>
</gene>
<keyword evidence="2" id="KW-1185">Reference proteome</keyword>
<sequence length="71" mass="8154">MEDRRLITENTDLHDINIIVMVGGVNKLEEDGFTIIRKRGNSIIVNPPKGYTKKHLDGNDNIIRYQTPSYI</sequence>
<protein>
    <submittedName>
        <fullName evidence="1">Uncharacterized protein</fullName>
    </submittedName>
</protein>
<dbReference type="EMBL" id="LT906555">
    <property type="protein sequence ID" value="SNW62985.1"/>
    <property type="molecule type" value="Genomic_DNA"/>
</dbReference>
<accession>A0A2I2L605</accession>
<dbReference type="GeneID" id="35381743"/>
<evidence type="ECO:0000313" key="2">
    <source>
        <dbReference type="Proteomes" id="UP000236316"/>
    </source>
</evidence>
<dbReference type="KEGG" id="vg:35381743"/>
<name>A0A2I2L605_9VIRU</name>
<organism evidence="1">
    <name type="scientific">Orpheovirus IHUMI-LCC2</name>
    <dbReference type="NCBI Taxonomy" id="2023057"/>
    <lineage>
        <taxon>Viruses</taxon>
        <taxon>Varidnaviria</taxon>
        <taxon>Bamfordvirae</taxon>
        <taxon>Nucleocytoviricota</taxon>
        <taxon>Megaviricetes</taxon>
        <taxon>Pimascovirales</taxon>
        <taxon>Ocovirineae</taxon>
        <taxon>Orpheoviridae</taxon>
        <taxon>Alphaorpheovirus</taxon>
        <taxon>Alphaorpheovirus massiliense</taxon>
    </lineage>
</organism>
<dbReference type="RefSeq" id="YP_009449287.1">
    <property type="nucleotide sequence ID" value="NC_036594.1"/>
</dbReference>
<proteinExistence type="predicted"/>